<accession>A0ACC0MR40</accession>
<protein>
    <submittedName>
        <fullName evidence="1">Uncharacterized protein</fullName>
    </submittedName>
</protein>
<organism evidence="1 2">
    <name type="scientific">Rhododendron molle</name>
    <name type="common">Chinese azalea</name>
    <name type="synonym">Azalea mollis</name>
    <dbReference type="NCBI Taxonomy" id="49168"/>
    <lineage>
        <taxon>Eukaryota</taxon>
        <taxon>Viridiplantae</taxon>
        <taxon>Streptophyta</taxon>
        <taxon>Embryophyta</taxon>
        <taxon>Tracheophyta</taxon>
        <taxon>Spermatophyta</taxon>
        <taxon>Magnoliopsida</taxon>
        <taxon>eudicotyledons</taxon>
        <taxon>Gunneridae</taxon>
        <taxon>Pentapetalae</taxon>
        <taxon>asterids</taxon>
        <taxon>Ericales</taxon>
        <taxon>Ericaceae</taxon>
        <taxon>Ericoideae</taxon>
        <taxon>Rhodoreae</taxon>
        <taxon>Rhododendron</taxon>
    </lineage>
</organism>
<proteinExistence type="predicted"/>
<reference evidence="1" key="1">
    <citation type="submission" date="2022-02" db="EMBL/GenBank/DDBJ databases">
        <title>Plant Genome Project.</title>
        <authorList>
            <person name="Zhang R.-G."/>
        </authorList>
    </citation>
    <scope>NUCLEOTIDE SEQUENCE</scope>
    <source>
        <strain evidence="1">AT1</strain>
    </source>
</reference>
<evidence type="ECO:0000313" key="2">
    <source>
        <dbReference type="Proteomes" id="UP001062846"/>
    </source>
</evidence>
<sequence length="79" mass="9591">MQEHKFRQYHKNEKFNFVFRRFVSVFYRQLHPNRATLDITSRLFTYNISDKFFACKVTSTTRVRKALSTLVKTRMEAHA</sequence>
<gene>
    <name evidence="1" type="ORF">RHMOL_Rhmol08G0225600</name>
</gene>
<name>A0ACC0MR40_RHOML</name>
<keyword evidence="2" id="KW-1185">Reference proteome</keyword>
<evidence type="ECO:0000313" key="1">
    <source>
        <dbReference type="EMBL" id="KAI8543528.1"/>
    </source>
</evidence>
<dbReference type="Proteomes" id="UP001062846">
    <property type="component" value="Chromosome 8"/>
</dbReference>
<dbReference type="EMBL" id="CM046395">
    <property type="protein sequence ID" value="KAI8543528.1"/>
    <property type="molecule type" value="Genomic_DNA"/>
</dbReference>
<comment type="caution">
    <text evidence="1">The sequence shown here is derived from an EMBL/GenBank/DDBJ whole genome shotgun (WGS) entry which is preliminary data.</text>
</comment>